<dbReference type="Gene3D" id="3.40.1190.20">
    <property type="match status" value="1"/>
</dbReference>
<comment type="caution">
    <text evidence="22">The sequence shown here is derived from an EMBL/GenBank/DDBJ whole genome shotgun (WGS) entry which is preliminary data.</text>
</comment>
<keyword evidence="13" id="KW-0511">Multifunctional enzyme</keyword>
<dbReference type="HAMAP" id="MF_01966">
    <property type="entry name" value="NADHX_epimerase"/>
    <property type="match status" value="1"/>
</dbReference>
<dbReference type="HAMAP" id="MF_01965">
    <property type="entry name" value="NADHX_dehydratase"/>
    <property type="match status" value="1"/>
</dbReference>
<dbReference type="PROSITE" id="PS51383">
    <property type="entry name" value="YJEF_C_3"/>
    <property type="match status" value="1"/>
</dbReference>
<dbReference type="EC" id="4.2.1.136" evidence="19"/>
<dbReference type="Gene3D" id="3.40.50.10260">
    <property type="entry name" value="YjeF N-terminal domain"/>
    <property type="match status" value="1"/>
</dbReference>
<dbReference type="SUPFAM" id="SSF64153">
    <property type="entry name" value="YjeF N-terminal domain-like"/>
    <property type="match status" value="1"/>
</dbReference>
<keyword evidence="7 17" id="KW-0067">ATP-binding</keyword>
<dbReference type="NCBIfam" id="TIGR00197">
    <property type="entry name" value="yjeF_nterm"/>
    <property type="match status" value="1"/>
</dbReference>
<feature type="binding site" evidence="18">
    <location>
        <position position="117"/>
    </location>
    <ligand>
        <name>K(+)</name>
        <dbReference type="ChEBI" id="CHEBI:29103"/>
    </ligand>
</feature>
<keyword evidence="5 18" id="KW-0479">Metal-binding</keyword>
<comment type="similarity">
    <text evidence="18">Belongs to the NnrE/AIBP family.</text>
</comment>
<dbReference type="InterPro" id="IPR029056">
    <property type="entry name" value="Ribokinase-like"/>
</dbReference>
<dbReference type="Pfam" id="PF03853">
    <property type="entry name" value="YjeF_N"/>
    <property type="match status" value="1"/>
</dbReference>
<name>A0ABW4Z3B1_9HYPH</name>
<evidence type="ECO:0000256" key="10">
    <source>
        <dbReference type="ARBA" id="ARBA00023027"/>
    </source>
</evidence>
<gene>
    <name evidence="18" type="primary">nnrE</name>
    <name evidence="17" type="synonym">nnrD</name>
    <name evidence="22" type="ORF">ACFSNC_21750</name>
</gene>
<comment type="catalytic activity">
    <reaction evidence="16 17 19">
        <text>(6S)-NADPHX + ADP = AMP + phosphate + NADPH + H(+)</text>
        <dbReference type="Rhea" id="RHEA:32235"/>
        <dbReference type="ChEBI" id="CHEBI:15378"/>
        <dbReference type="ChEBI" id="CHEBI:43474"/>
        <dbReference type="ChEBI" id="CHEBI:57783"/>
        <dbReference type="ChEBI" id="CHEBI:64076"/>
        <dbReference type="ChEBI" id="CHEBI:456215"/>
        <dbReference type="ChEBI" id="CHEBI:456216"/>
        <dbReference type="EC" id="4.2.1.136"/>
    </reaction>
</comment>
<comment type="cofactor">
    <cofactor evidence="18 19">
        <name>K(+)</name>
        <dbReference type="ChEBI" id="CHEBI:29103"/>
    </cofactor>
    <text evidence="18 19">Binds 1 potassium ion per subunit.</text>
</comment>
<reference evidence="23" key="1">
    <citation type="journal article" date="2019" name="Int. J. Syst. Evol. Microbiol.">
        <title>The Global Catalogue of Microorganisms (GCM) 10K type strain sequencing project: providing services to taxonomists for standard genome sequencing and annotation.</title>
        <authorList>
            <consortium name="The Broad Institute Genomics Platform"/>
            <consortium name="The Broad Institute Genome Sequencing Center for Infectious Disease"/>
            <person name="Wu L."/>
            <person name="Ma J."/>
        </authorList>
    </citation>
    <scope>NUCLEOTIDE SEQUENCE [LARGE SCALE GENOMIC DNA]</scope>
    <source>
        <strain evidence="23">CCM 7435</strain>
    </source>
</reference>
<comment type="subunit">
    <text evidence="17">Homotetramer.</text>
</comment>
<proteinExistence type="inferred from homology"/>
<feature type="binding site" evidence="18">
    <location>
        <begin position="56"/>
        <end position="60"/>
    </location>
    <ligand>
        <name>(6S)-NADPHX</name>
        <dbReference type="ChEBI" id="CHEBI:64076"/>
    </ligand>
</feature>
<comment type="caution">
    <text evidence="18">Lacks conserved residue(s) required for the propagation of feature annotation.</text>
</comment>
<evidence type="ECO:0000256" key="4">
    <source>
        <dbReference type="ARBA" id="ARBA00009524"/>
    </source>
</evidence>
<evidence type="ECO:0000256" key="18">
    <source>
        <dbReference type="HAMAP-Rule" id="MF_01966"/>
    </source>
</evidence>
<dbReference type="EMBL" id="JBHUHD010000001">
    <property type="protein sequence ID" value="MFD2143039.1"/>
    <property type="molecule type" value="Genomic_DNA"/>
</dbReference>
<evidence type="ECO:0000256" key="7">
    <source>
        <dbReference type="ARBA" id="ARBA00022840"/>
    </source>
</evidence>
<evidence type="ECO:0000256" key="19">
    <source>
        <dbReference type="PIRNR" id="PIRNR017184"/>
    </source>
</evidence>
<evidence type="ECO:0000256" key="2">
    <source>
        <dbReference type="ARBA" id="ARBA00000909"/>
    </source>
</evidence>
<dbReference type="RefSeq" id="WP_213356417.1">
    <property type="nucleotide sequence ID" value="NZ_JAHBGB010000044.1"/>
</dbReference>
<evidence type="ECO:0000256" key="6">
    <source>
        <dbReference type="ARBA" id="ARBA00022741"/>
    </source>
</evidence>
<keyword evidence="12 17" id="KW-0456">Lyase</keyword>
<dbReference type="PANTHER" id="PTHR12592:SF0">
    <property type="entry name" value="ATP-DEPENDENT (S)-NAD(P)H-HYDRATE DEHYDRATASE"/>
    <property type="match status" value="1"/>
</dbReference>
<evidence type="ECO:0000256" key="9">
    <source>
        <dbReference type="ARBA" id="ARBA00022958"/>
    </source>
</evidence>
<dbReference type="InterPro" id="IPR004443">
    <property type="entry name" value="YjeF_N_dom"/>
</dbReference>
<evidence type="ECO:0000256" key="5">
    <source>
        <dbReference type="ARBA" id="ARBA00022723"/>
    </source>
</evidence>
<keyword evidence="8 17" id="KW-0521">NADP</keyword>
<dbReference type="PIRSF" id="PIRSF017184">
    <property type="entry name" value="Nnr"/>
    <property type="match status" value="1"/>
</dbReference>
<evidence type="ECO:0000259" key="20">
    <source>
        <dbReference type="PROSITE" id="PS51383"/>
    </source>
</evidence>
<feature type="binding site" evidence="17">
    <location>
        <position position="315"/>
    </location>
    <ligand>
        <name>(6S)-NADPHX</name>
        <dbReference type="ChEBI" id="CHEBI:64076"/>
    </ligand>
</feature>
<feature type="binding site" evidence="17">
    <location>
        <position position="366"/>
    </location>
    <ligand>
        <name>(6S)-NADPHX</name>
        <dbReference type="ChEBI" id="CHEBI:64076"/>
    </ligand>
</feature>
<evidence type="ECO:0000256" key="8">
    <source>
        <dbReference type="ARBA" id="ARBA00022857"/>
    </source>
</evidence>
<comment type="similarity">
    <text evidence="4 19">In the C-terminal section; belongs to the NnrD/CARKD family.</text>
</comment>
<keyword evidence="10 17" id="KW-0520">NAD</keyword>
<dbReference type="InterPro" id="IPR036652">
    <property type="entry name" value="YjeF_N_dom_sf"/>
</dbReference>
<dbReference type="InterPro" id="IPR000631">
    <property type="entry name" value="CARKD"/>
</dbReference>
<dbReference type="PROSITE" id="PS01050">
    <property type="entry name" value="YJEF_C_2"/>
    <property type="match status" value="1"/>
</dbReference>
<comment type="catalytic activity">
    <reaction evidence="2 18 19">
        <text>(6R)-NADPHX = (6S)-NADPHX</text>
        <dbReference type="Rhea" id="RHEA:32227"/>
        <dbReference type="ChEBI" id="CHEBI:64076"/>
        <dbReference type="ChEBI" id="CHEBI:64077"/>
        <dbReference type="EC" id="5.1.99.6"/>
    </reaction>
</comment>
<evidence type="ECO:0000256" key="12">
    <source>
        <dbReference type="ARBA" id="ARBA00023239"/>
    </source>
</evidence>
<feature type="binding site" evidence="17">
    <location>
        <position position="434"/>
    </location>
    <ligand>
        <name>(6S)-NADPHX</name>
        <dbReference type="ChEBI" id="CHEBI:64076"/>
    </ligand>
</feature>
<evidence type="ECO:0000256" key="1">
    <source>
        <dbReference type="ARBA" id="ARBA00000013"/>
    </source>
</evidence>
<feature type="domain" description="YjeF C-terminal" evidence="20">
    <location>
        <begin position="217"/>
        <end position="488"/>
    </location>
</feature>
<dbReference type="NCBIfam" id="TIGR00196">
    <property type="entry name" value="yjeF_cterm"/>
    <property type="match status" value="1"/>
</dbReference>
<organism evidence="22 23">
    <name type="scientific">Ancylobacter oerskovii</name>
    <dbReference type="NCBI Taxonomy" id="459519"/>
    <lineage>
        <taxon>Bacteria</taxon>
        <taxon>Pseudomonadati</taxon>
        <taxon>Pseudomonadota</taxon>
        <taxon>Alphaproteobacteria</taxon>
        <taxon>Hyphomicrobiales</taxon>
        <taxon>Xanthobacteraceae</taxon>
        <taxon>Ancylobacter</taxon>
    </lineage>
</organism>
<evidence type="ECO:0000313" key="22">
    <source>
        <dbReference type="EMBL" id="MFD2143039.1"/>
    </source>
</evidence>
<comment type="catalytic activity">
    <reaction evidence="1 18 19">
        <text>(6R)-NADHX = (6S)-NADHX</text>
        <dbReference type="Rhea" id="RHEA:32215"/>
        <dbReference type="ChEBI" id="CHEBI:64074"/>
        <dbReference type="ChEBI" id="CHEBI:64075"/>
        <dbReference type="EC" id="5.1.99.6"/>
    </reaction>
</comment>
<dbReference type="PROSITE" id="PS51385">
    <property type="entry name" value="YJEF_N"/>
    <property type="match status" value="1"/>
</dbReference>
<keyword evidence="23" id="KW-1185">Reference proteome</keyword>
<dbReference type="Proteomes" id="UP001597299">
    <property type="component" value="Unassembled WGS sequence"/>
</dbReference>
<sequence>MELLTPAEMGRADAATIAGGTPGTVLMERAGAAVAQAAARRCLPGGQVLVLCGPGNNGGDGFVAARRLAGQGYRVRLALLGSPSRLRGDAAAMAALWTGEVDDAADVDVGAADLIVDALFGAGLARDLDPEVRALVGRVNAAGVPVLAVDLPSGIDGATGAVRGAAIRASASVTFFRPKPGHVLMPGRLHAGAVEVADIGIGREVLEEIRPRAFANVPSLWATHFPLPRVDGHKYSRGHLVAVSGPASATGATRLAAKAALRAGAGLVTVACPPDALAIHAANLSAVMVRPIDDAEELAQLLADARLGTVVLGPGAGVGPQTRAKLAAAAERRLVVDADLISSFAGDAKGLARALAAAPAAVVTPHDGEFARLFAGEASVLEAPSKLERARAGAALLGAVLLIKGPDTVVASPDGRACVAANAPPYIATAGAGDVLAGMIGGLLAQGMPGFEAASAAVWLHGEAGREAGPGLVADDLVEALRPVYRRLFPQLGFAG</sequence>
<comment type="function">
    <text evidence="14 19">Bifunctional enzyme that catalyzes the epimerization of the S- and R-forms of NAD(P)HX and the dehydration of the S-form of NAD(P)HX at the expense of ADP, which is converted to AMP. This allows the repair of both epimers of NAD(P)HX, a damaged form of NAD(P)H that is a result of enzymatic or heat-dependent hydration.</text>
</comment>
<evidence type="ECO:0000313" key="23">
    <source>
        <dbReference type="Proteomes" id="UP001597299"/>
    </source>
</evidence>
<evidence type="ECO:0000256" key="11">
    <source>
        <dbReference type="ARBA" id="ARBA00023235"/>
    </source>
</evidence>
<comment type="function">
    <text evidence="18">Catalyzes the epimerization of the S- and R-forms of NAD(P)HX, a damaged form of NAD(P)H that is a result of enzymatic or heat-dependent hydration. This is a prerequisite for the S-specific NAD(P)H-hydrate dehydratase to allow the repair of both epimers of NAD(P)HX.</text>
</comment>
<feature type="binding site" evidence="18">
    <location>
        <begin position="121"/>
        <end position="127"/>
    </location>
    <ligand>
        <name>(6S)-NADPHX</name>
        <dbReference type="ChEBI" id="CHEBI:64076"/>
    </ligand>
</feature>
<feature type="binding site" evidence="17">
    <location>
        <position position="433"/>
    </location>
    <ligand>
        <name>AMP</name>
        <dbReference type="ChEBI" id="CHEBI:456215"/>
    </ligand>
</feature>
<dbReference type="SUPFAM" id="SSF53613">
    <property type="entry name" value="Ribokinase-like"/>
    <property type="match status" value="1"/>
</dbReference>
<dbReference type="Pfam" id="PF01256">
    <property type="entry name" value="Carb_kinase"/>
    <property type="match status" value="1"/>
</dbReference>
<feature type="binding site" evidence="18">
    <location>
        <position position="153"/>
    </location>
    <ligand>
        <name>K(+)</name>
        <dbReference type="ChEBI" id="CHEBI:29103"/>
    </ligand>
</feature>
<comment type="similarity">
    <text evidence="3 19">In the N-terminal section; belongs to the NnrE/AIBP family.</text>
</comment>
<protein>
    <recommendedName>
        <fullName evidence="19">Bifunctional NAD(P)H-hydrate repair enzyme</fullName>
    </recommendedName>
    <alternativeName>
        <fullName evidence="19">Nicotinamide nucleotide repair protein</fullName>
    </alternativeName>
    <domain>
        <recommendedName>
            <fullName evidence="19">ADP-dependent (S)-NAD(P)H-hydrate dehydratase</fullName>
            <ecNumber evidence="19">4.2.1.136</ecNumber>
        </recommendedName>
        <alternativeName>
            <fullName evidence="19">ADP-dependent NAD(P)HX dehydratase</fullName>
        </alternativeName>
    </domain>
    <domain>
        <recommendedName>
            <fullName evidence="19">NAD(P)H-hydrate epimerase</fullName>
            <ecNumber evidence="19">5.1.99.6</ecNumber>
        </recommendedName>
    </domain>
</protein>
<feature type="binding site" evidence="17">
    <location>
        <begin position="404"/>
        <end position="408"/>
    </location>
    <ligand>
        <name>AMP</name>
        <dbReference type="ChEBI" id="CHEBI:456215"/>
    </ligand>
</feature>
<dbReference type="CDD" id="cd01171">
    <property type="entry name" value="YXKO-related"/>
    <property type="match status" value="1"/>
</dbReference>
<dbReference type="InterPro" id="IPR030677">
    <property type="entry name" value="Nnr"/>
</dbReference>
<dbReference type="InterPro" id="IPR017953">
    <property type="entry name" value="Carbohydrate_kinase_pred_CS"/>
</dbReference>
<evidence type="ECO:0000256" key="14">
    <source>
        <dbReference type="ARBA" id="ARBA00025153"/>
    </source>
</evidence>
<keyword evidence="11 18" id="KW-0413">Isomerase</keyword>
<keyword evidence="6 17" id="KW-0547">Nucleotide-binding</keyword>
<evidence type="ECO:0000259" key="21">
    <source>
        <dbReference type="PROSITE" id="PS51385"/>
    </source>
</evidence>
<accession>A0ABW4Z3B1</accession>
<feature type="domain" description="YjeF N-terminal" evidence="21">
    <location>
        <begin position="9"/>
        <end position="207"/>
    </location>
</feature>
<evidence type="ECO:0000256" key="3">
    <source>
        <dbReference type="ARBA" id="ARBA00006001"/>
    </source>
</evidence>
<comment type="cofactor">
    <cofactor evidence="17">
        <name>Mg(2+)</name>
        <dbReference type="ChEBI" id="CHEBI:18420"/>
    </cofactor>
</comment>
<evidence type="ECO:0000256" key="15">
    <source>
        <dbReference type="ARBA" id="ARBA00048238"/>
    </source>
</evidence>
<comment type="catalytic activity">
    <reaction evidence="15 17 19">
        <text>(6S)-NADHX + ADP = AMP + phosphate + NADH + H(+)</text>
        <dbReference type="Rhea" id="RHEA:32223"/>
        <dbReference type="ChEBI" id="CHEBI:15378"/>
        <dbReference type="ChEBI" id="CHEBI:43474"/>
        <dbReference type="ChEBI" id="CHEBI:57945"/>
        <dbReference type="ChEBI" id="CHEBI:64074"/>
        <dbReference type="ChEBI" id="CHEBI:456215"/>
        <dbReference type="ChEBI" id="CHEBI:456216"/>
        <dbReference type="EC" id="4.2.1.136"/>
    </reaction>
</comment>
<feature type="binding site" evidence="18">
    <location>
        <position position="57"/>
    </location>
    <ligand>
        <name>K(+)</name>
        <dbReference type="ChEBI" id="CHEBI:29103"/>
    </ligand>
</feature>
<comment type="similarity">
    <text evidence="17">Belongs to the NnrD/CARKD family.</text>
</comment>
<feature type="binding site" evidence="18">
    <location>
        <position position="150"/>
    </location>
    <ligand>
        <name>(6S)-NADPHX</name>
        <dbReference type="ChEBI" id="CHEBI:64076"/>
    </ligand>
</feature>
<comment type="function">
    <text evidence="17">Catalyzes the dehydration of the S-form of NAD(P)HX at the expense of ADP, which is converted to AMP. Together with NAD(P)HX epimerase, which catalyzes the epimerization of the S- and R-forms, the enzyme allows the repair of both epimers of NAD(P)HX, a damaged form of NAD(P)H that is a result of enzymatic or heat-dependent hydration.</text>
</comment>
<evidence type="ECO:0000256" key="17">
    <source>
        <dbReference type="HAMAP-Rule" id="MF_01965"/>
    </source>
</evidence>
<feature type="binding site" evidence="17">
    <location>
        <position position="252"/>
    </location>
    <ligand>
        <name>(6S)-NADPHX</name>
        <dbReference type="ChEBI" id="CHEBI:64076"/>
    </ligand>
</feature>
<dbReference type="EC" id="5.1.99.6" evidence="19"/>
<evidence type="ECO:0000256" key="16">
    <source>
        <dbReference type="ARBA" id="ARBA00049209"/>
    </source>
</evidence>
<evidence type="ECO:0000256" key="13">
    <source>
        <dbReference type="ARBA" id="ARBA00023268"/>
    </source>
</evidence>
<keyword evidence="9 18" id="KW-0630">Potassium</keyword>
<dbReference type="PANTHER" id="PTHR12592">
    <property type="entry name" value="ATP-DEPENDENT (S)-NAD(P)H-HYDRATE DEHYDRATASE FAMILY MEMBER"/>
    <property type="match status" value="1"/>
</dbReference>